<keyword evidence="3" id="KW-1185">Reference proteome</keyword>
<dbReference type="EMBL" id="JARVKM010000001">
    <property type="protein sequence ID" value="KAK9784065.1"/>
    <property type="molecule type" value="Genomic_DNA"/>
</dbReference>
<evidence type="ECO:0000313" key="3">
    <source>
        <dbReference type="Proteomes" id="UP001465668"/>
    </source>
</evidence>
<feature type="signal peptide" evidence="1">
    <location>
        <begin position="1"/>
        <end position="19"/>
    </location>
</feature>
<evidence type="ECO:0000256" key="1">
    <source>
        <dbReference type="SAM" id="SignalP"/>
    </source>
</evidence>
<sequence length="154" mass="16820">MKTSFAITAITAILATASAMPSSDILADTPAKRDNKSVTDLFNGLKKPSDGHGHQELTADGKVTQYDSDGNVVDQTTASIEALQDFYNKFPDRDIAGTNAATNRSRRDEGFAFDLAKRTSCTAYPCVEDDDCKVYKCYGGCRQTPLIPYLRCYP</sequence>
<feature type="chain" id="PRO_5046106212" evidence="1">
    <location>
        <begin position="20"/>
        <end position="154"/>
    </location>
</feature>
<reference evidence="2 3" key="1">
    <citation type="submission" date="2024-02" db="EMBL/GenBank/DDBJ databases">
        <title>First draft genome assembly of two strains of Seiridium cardinale.</title>
        <authorList>
            <person name="Emiliani G."/>
            <person name="Scali E."/>
        </authorList>
    </citation>
    <scope>NUCLEOTIDE SEQUENCE [LARGE SCALE GENOMIC DNA]</scope>
    <source>
        <strain evidence="2 3">BM-138-000479</strain>
    </source>
</reference>
<accession>A0ABR2YA22</accession>
<evidence type="ECO:0000313" key="2">
    <source>
        <dbReference type="EMBL" id="KAK9784065.1"/>
    </source>
</evidence>
<organism evidence="2 3">
    <name type="scientific">Seiridium cardinale</name>
    <dbReference type="NCBI Taxonomy" id="138064"/>
    <lineage>
        <taxon>Eukaryota</taxon>
        <taxon>Fungi</taxon>
        <taxon>Dikarya</taxon>
        <taxon>Ascomycota</taxon>
        <taxon>Pezizomycotina</taxon>
        <taxon>Sordariomycetes</taxon>
        <taxon>Xylariomycetidae</taxon>
        <taxon>Amphisphaeriales</taxon>
        <taxon>Sporocadaceae</taxon>
        <taxon>Seiridium</taxon>
    </lineage>
</organism>
<proteinExistence type="predicted"/>
<dbReference type="Proteomes" id="UP001465668">
    <property type="component" value="Unassembled WGS sequence"/>
</dbReference>
<protein>
    <submittedName>
        <fullName evidence="2">Uncharacterized protein</fullName>
    </submittedName>
</protein>
<comment type="caution">
    <text evidence="2">The sequence shown here is derived from an EMBL/GenBank/DDBJ whole genome shotgun (WGS) entry which is preliminary data.</text>
</comment>
<name>A0ABR2YA22_9PEZI</name>
<gene>
    <name evidence="2" type="ORF">SCAR479_00624</name>
</gene>
<keyword evidence="1" id="KW-0732">Signal</keyword>